<accession>A0A9D2AGQ3</accession>
<dbReference type="AlphaFoldDB" id="A0A9D2AGQ3"/>
<evidence type="ECO:0000313" key="4">
    <source>
        <dbReference type="Proteomes" id="UP000823964"/>
    </source>
</evidence>
<dbReference type="PANTHER" id="PTHR15108">
    <property type="entry name" value="N-ACYLGLUCOSAMINE-2-EPIMERASE"/>
    <property type="match status" value="1"/>
</dbReference>
<protein>
    <submittedName>
        <fullName evidence="3">AGE family epimerase/isomerase</fullName>
    </submittedName>
</protein>
<evidence type="ECO:0000313" key="3">
    <source>
        <dbReference type="EMBL" id="HIX19580.1"/>
    </source>
</evidence>
<comment type="similarity">
    <text evidence="1">Belongs to the N-acylglucosamine 2-epimerase family.</text>
</comment>
<comment type="caution">
    <text evidence="3">The sequence shown here is derived from an EMBL/GenBank/DDBJ whole genome shotgun (WGS) entry which is preliminary data.</text>
</comment>
<dbReference type="InterPro" id="IPR012341">
    <property type="entry name" value="6hp_glycosidase-like_sf"/>
</dbReference>
<dbReference type="FunFam" id="1.50.10.10:FF:000021">
    <property type="entry name" value="N-acylglucosamine 2-epimerase"/>
    <property type="match status" value="1"/>
</dbReference>
<dbReference type="SUPFAM" id="SSF48208">
    <property type="entry name" value="Six-hairpin glycosidases"/>
    <property type="match status" value="1"/>
</dbReference>
<name>A0A9D2AGQ3_9BACT</name>
<reference evidence="3" key="1">
    <citation type="journal article" date="2021" name="PeerJ">
        <title>Extensive microbial diversity within the chicken gut microbiome revealed by metagenomics and culture.</title>
        <authorList>
            <person name="Gilroy R."/>
            <person name="Ravi A."/>
            <person name="Getino M."/>
            <person name="Pursley I."/>
            <person name="Horton D.L."/>
            <person name="Alikhan N.F."/>
            <person name="Baker D."/>
            <person name="Gharbi K."/>
            <person name="Hall N."/>
            <person name="Watson M."/>
            <person name="Adriaenssens E.M."/>
            <person name="Foster-Nyarko E."/>
            <person name="Jarju S."/>
            <person name="Secka A."/>
            <person name="Antonio M."/>
            <person name="Oren A."/>
            <person name="Chaudhuri R.R."/>
            <person name="La Ragione R."/>
            <person name="Hildebrand F."/>
            <person name="Pallen M.J."/>
        </authorList>
    </citation>
    <scope>NUCLEOTIDE SEQUENCE</scope>
    <source>
        <strain evidence="3">14975</strain>
    </source>
</reference>
<keyword evidence="2" id="KW-0413">Isomerase</keyword>
<gene>
    <name evidence="3" type="ORF">H9862_03130</name>
</gene>
<dbReference type="InterPro" id="IPR008928">
    <property type="entry name" value="6-hairpin_glycosidase_sf"/>
</dbReference>
<organism evidence="3 4">
    <name type="scientific">Candidatus Akkermansia intestinigallinarum</name>
    <dbReference type="NCBI Taxonomy" id="2838431"/>
    <lineage>
        <taxon>Bacteria</taxon>
        <taxon>Pseudomonadati</taxon>
        <taxon>Verrucomicrobiota</taxon>
        <taxon>Verrucomicrobiia</taxon>
        <taxon>Verrucomicrobiales</taxon>
        <taxon>Akkermansiaceae</taxon>
        <taxon>Akkermansia</taxon>
    </lineage>
</organism>
<dbReference type="Pfam" id="PF07221">
    <property type="entry name" value="GlcNAc_2-epim"/>
    <property type="match status" value="1"/>
</dbReference>
<reference evidence="3" key="2">
    <citation type="submission" date="2021-04" db="EMBL/GenBank/DDBJ databases">
        <authorList>
            <person name="Gilroy R."/>
        </authorList>
    </citation>
    <scope>NUCLEOTIDE SEQUENCE</scope>
    <source>
        <strain evidence="3">14975</strain>
    </source>
</reference>
<dbReference type="GO" id="GO:0005975">
    <property type="term" value="P:carbohydrate metabolic process"/>
    <property type="evidence" value="ECO:0007669"/>
    <property type="project" value="InterPro"/>
</dbReference>
<evidence type="ECO:0000256" key="2">
    <source>
        <dbReference type="ARBA" id="ARBA00023235"/>
    </source>
</evidence>
<dbReference type="InterPro" id="IPR010819">
    <property type="entry name" value="AGE/CE"/>
</dbReference>
<dbReference type="Gene3D" id="1.50.10.10">
    <property type="match status" value="1"/>
</dbReference>
<sequence>METQALGQFYRDKLLNEVEPFWFPRAVDTVNGGLYHCFDADGTLVDSDKNVWAQGRMAWMLLTCYNSIEKRPQWLEYAESAIRFLEEKCVDPADGRMYFHVTAEGTPIRKRRYAYSECFAAIACAAHYGATGNPRSAERARHWFDIFADIFFTPGKMQPKTTGLRPSENLGCRMIMLVTCQEMRKYLGDADGTYTAWIDRCIDDLRRLFMKEDIKAVLENVAPDGSIIDHFDERTQNPGHAIEGGWFILEEARLRGNDPALIETGCKMIDWSLARGWDPKFGGLLYYTDVFGGPVQEYWHNMKFWWPHDEALIGTCLAYVMTGDEKYAQWHQRVHDWAFEHLQDHEHGEWYGYCERDGSPANGLKGSMWKSFFHHPRALWNCAHYFGAIPAAKPCK</sequence>
<dbReference type="EMBL" id="DXFQ01000051">
    <property type="protein sequence ID" value="HIX19580.1"/>
    <property type="molecule type" value="Genomic_DNA"/>
</dbReference>
<dbReference type="GO" id="GO:0016853">
    <property type="term" value="F:isomerase activity"/>
    <property type="evidence" value="ECO:0007669"/>
    <property type="project" value="UniProtKB-KW"/>
</dbReference>
<evidence type="ECO:0000256" key="1">
    <source>
        <dbReference type="ARBA" id="ARBA00008558"/>
    </source>
</evidence>
<proteinExistence type="inferred from homology"/>
<dbReference type="Proteomes" id="UP000823964">
    <property type="component" value="Unassembled WGS sequence"/>
</dbReference>